<dbReference type="GO" id="GO:0017168">
    <property type="term" value="F:5-oxoprolinase (ATP-hydrolyzing) activity"/>
    <property type="evidence" value="ECO:0007669"/>
    <property type="project" value="TreeGrafter"/>
</dbReference>
<dbReference type="Pfam" id="PF19278">
    <property type="entry name" value="Hydant_A_C"/>
    <property type="match status" value="1"/>
</dbReference>
<protein>
    <submittedName>
        <fullName evidence="4">N-methylhydantoinase A</fullName>
    </submittedName>
</protein>
<gene>
    <name evidence="4" type="ORF">BDD41_0038</name>
</gene>
<evidence type="ECO:0000313" key="4">
    <source>
        <dbReference type="EMBL" id="REF71583.1"/>
    </source>
</evidence>
<reference evidence="4 5" key="1">
    <citation type="submission" date="2018-08" db="EMBL/GenBank/DDBJ databases">
        <title>Genomic Encyclopedia of Archaeal and Bacterial Type Strains, Phase II (KMG-II): from individual species to whole genera.</title>
        <authorList>
            <person name="Goeker M."/>
        </authorList>
    </citation>
    <scope>NUCLEOTIDE SEQUENCE [LARGE SCALE GENOMIC DNA]</scope>
    <source>
        <strain evidence="4 5">DSM 17099</strain>
    </source>
</reference>
<evidence type="ECO:0000259" key="1">
    <source>
        <dbReference type="Pfam" id="PF01968"/>
    </source>
</evidence>
<evidence type="ECO:0000259" key="3">
    <source>
        <dbReference type="Pfam" id="PF19278"/>
    </source>
</evidence>
<feature type="domain" description="Hydantoinase A/oxoprolinase" evidence="1">
    <location>
        <begin position="205"/>
        <end position="488"/>
    </location>
</feature>
<dbReference type="Proteomes" id="UP000256941">
    <property type="component" value="Unassembled WGS sequence"/>
</dbReference>
<dbReference type="InterPro" id="IPR049517">
    <property type="entry name" value="ACX-like_C"/>
</dbReference>
<dbReference type="Pfam" id="PF05378">
    <property type="entry name" value="Hydant_A_N"/>
    <property type="match status" value="1"/>
</dbReference>
<dbReference type="InterPro" id="IPR043129">
    <property type="entry name" value="ATPase_NBD"/>
</dbReference>
<dbReference type="SUPFAM" id="SSF53067">
    <property type="entry name" value="Actin-like ATPase domain"/>
    <property type="match status" value="1"/>
</dbReference>
<dbReference type="PANTHER" id="PTHR11365">
    <property type="entry name" value="5-OXOPROLINASE RELATED"/>
    <property type="match status" value="1"/>
</dbReference>
<feature type="domain" description="Acetophenone carboxylase-like C-terminal" evidence="3">
    <location>
        <begin position="538"/>
        <end position="674"/>
    </location>
</feature>
<evidence type="ECO:0000259" key="2">
    <source>
        <dbReference type="Pfam" id="PF05378"/>
    </source>
</evidence>
<dbReference type="RefSeq" id="WP_244294828.1">
    <property type="nucleotide sequence ID" value="NZ_CP038196.1"/>
</dbReference>
<sequence>MGDWVIGVDVGGTFTDFSARRLSTGQSVLHKRPSTPHDPSEAILNGLRELQDKAGIDGEDIVRFAHGTTVATNALLQRKGPKTGLVTTKGFRDLLEIGRQVRPAIYDLQTDAPPPLVEREHRLEVCERIGPRGEAIVALTEAEIDAIIAELGPMSDVESLAVCLIFSFLNPEHEERIAAALRRAYPDLYVSISSEVHPEFREYERFSTTVINAFLQPEVSRYMDRLSAAIQKTAPKAALGIFQSAGGLMSIELASRFPVRTALSGPAAGAVGAAAAAAMSGIEDIITLDIGGTSTDVALIQGGKVGTSNLRDIAGFRIRLPTVDIHTVGAGGGSIAHLGADGLLKVGPMSAGAVPGPACYARGGDKPTVSDANVVLGRLPARLADGFRIDADLARAAVARISEPLGVSLEKAAHGIVSVAASNMARAIRAVSIEKGQDPRDYTLMCFGGAGGLHAADVAEILAMRRILVPRAPGILCAEGLIVSDLQENYVTTCRCPLDGDLAVIAESIGRLGAQAEEWLAADAEDAAHVVSRSQTVILDLRYIGQNYELPVELGTSRHAPALPPVEELKQAFFRQHEAAYGHCNPDAPVEVVNVRIRATMEFAKQAVDAARPAGEAKPAATEQIWFEQTGFVPTPVYARDGLAEGVGIIGPALITQFDTTTLVPPGWTLRIDGAMNMIMERNDD</sequence>
<dbReference type="AlphaFoldDB" id="A0A3D9XR66"/>
<dbReference type="Pfam" id="PF01968">
    <property type="entry name" value="Hydantoinase_A"/>
    <property type="match status" value="1"/>
</dbReference>
<comment type="caution">
    <text evidence="4">The sequence shown here is derived from an EMBL/GenBank/DDBJ whole genome shotgun (WGS) entry which is preliminary data.</text>
</comment>
<dbReference type="InterPro" id="IPR045079">
    <property type="entry name" value="Oxoprolinase-like"/>
</dbReference>
<dbReference type="EMBL" id="QTUJ01000001">
    <property type="protein sequence ID" value="REF71583.1"/>
    <property type="molecule type" value="Genomic_DNA"/>
</dbReference>
<dbReference type="InterPro" id="IPR008040">
    <property type="entry name" value="Hydant_A_N"/>
</dbReference>
<name>A0A3D9XR66_PARVE</name>
<evidence type="ECO:0000313" key="5">
    <source>
        <dbReference type="Proteomes" id="UP000256941"/>
    </source>
</evidence>
<proteinExistence type="predicted"/>
<accession>A0A3D9XR66</accession>
<dbReference type="PANTHER" id="PTHR11365:SF23">
    <property type="entry name" value="HYPOTHETICAL 5-OXOPROLINASE (EUROFUNG)-RELATED"/>
    <property type="match status" value="1"/>
</dbReference>
<feature type="domain" description="Hydantoinase/oxoprolinase N-terminal" evidence="2">
    <location>
        <begin position="6"/>
        <end position="183"/>
    </location>
</feature>
<dbReference type="InterPro" id="IPR002821">
    <property type="entry name" value="Hydantoinase_A"/>
</dbReference>
<organism evidence="4 5">
    <name type="scientific">Paracoccus versutus</name>
    <name type="common">Thiobacillus versutus</name>
    <dbReference type="NCBI Taxonomy" id="34007"/>
    <lineage>
        <taxon>Bacteria</taxon>
        <taxon>Pseudomonadati</taxon>
        <taxon>Pseudomonadota</taxon>
        <taxon>Alphaproteobacteria</taxon>
        <taxon>Rhodobacterales</taxon>
        <taxon>Paracoccaceae</taxon>
        <taxon>Paracoccus</taxon>
    </lineage>
</organism>
<dbReference type="GO" id="GO:0006749">
    <property type="term" value="P:glutathione metabolic process"/>
    <property type="evidence" value="ECO:0007669"/>
    <property type="project" value="TreeGrafter"/>
</dbReference>
<dbReference type="GO" id="GO:0005829">
    <property type="term" value="C:cytosol"/>
    <property type="evidence" value="ECO:0007669"/>
    <property type="project" value="TreeGrafter"/>
</dbReference>